<dbReference type="RefSeq" id="XP_019615920.1">
    <property type="nucleotide sequence ID" value="XM_019760361.1"/>
</dbReference>
<sequence>MTPCDGEKKPPPSGEATVGGIFPDEIAVIKKQARHDSRPLKIVLIAGVAVMAVLAMGVLLFITRPSPYGVVTCSLNFWTGKQLLHETVETDIAAETDTFYTEGSRGEAAVMYDHYSMMKAFKLSRSKICFIFEETRGEKDAVKKTAEELEEKQDGSMQFVQGGGAMLMSVDTERPARPVLSQTLQTFCGQLEPRWAKLTPATEEEQQGDRVEIIMPADPGTDETAPGVHRDKRGIIISIVKCGENTYCVVVFIYRTEEENLPTTVGKALR</sequence>
<evidence type="ECO:0000313" key="3">
    <source>
        <dbReference type="RefSeq" id="XP_019615920.1"/>
    </source>
</evidence>
<dbReference type="GO" id="GO:0007585">
    <property type="term" value="P:respiratory gaseous exchange by respiratory system"/>
    <property type="evidence" value="ECO:0007669"/>
    <property type="project" value="InterPro"/>
</dbReference>
<dbReference type="OrthoDB" id="10041806at2759"/>
<keyword evidence="1" id="KW-1133">Transmembrane helix</keyword>
<dbReference type="GO" id="GO:0005576">
    <property type="term" value="C:extracellular region"/>
    <property type="evidence" value="ECO:0007669"/>
    <property type="project" value="InterPro"/>
</dbReference>
<keyword evidence="1" id="KW-0812">Transmembrane</keyword>
<feature type="transmembrane region" description="Helical" evidence="1">
    <location>
        <begin position="40"/>
        <end position="62"/>
    </location>
</feature>
<keyword evidence="2" id="KW-1185">Reference proteome</keyword>
<proteinExistence type="predicted"/>
<dbReference type="PANTHER" id="PTHR10800:SF4">
    <property type="entry name" value="PULMONARY SURFACTANT-ASSOCIATED PROTEIN C"/>
    <property type="match status" value="1"/>
</dbReference>
<dbReference type="GeneID" id="109463511"/>
<evidence type="ECO:0000313" key="2">
    <source>
        <dbReference type="Proteomes" id="UP000515135"/>
    </source>
</evidence>
<evidence type="ECO:0000256" key="1">
    <source>
        <dbReference type="SAM" id="Phobius"/>
    </source>
</evidence>
<accession>A0A6P4XH83</accession>
<reference evidence="3" key="1">
    <citation type="submission" date="2025-08" db="UniProtKB">
        <authorList>
            <consortium name="RefSeq"/>
        </authorList>
    </citation>
    <scope>IDENTIFICATION</scope>
    <source>
        <tissue evidence="3">Gonad</tissue>
    </source>
</reference>
<dbReference type="Proteomes" id="UP000515135">
    <property type="component" value="Unplaced"/>
</dbReference>
<dbReference type="AlphaFoldDB" id="A0A6P4XH83"/>
<dbReference type="InterPro" id="IPR001729">
    <property type="entry name" value="SP-C"/>
</dbReference>
<name>A0A6P4XH83_BRABE</name>
<protein>
    <submittedName>
        <fullName evidence="3">Uncharacterized protein LOC109463511 isoform X3</fullName>
    </submittedName>
</protein>
<dbReference type="PANTHER" id="PTHR10800">
    <property type="entry name" value="PULMONARY SURFACTANT-ASSOCIATED PROTEIN C"/>
    <property type="match status" value="1"/>
</dbReference>
<keyword evidence="1" id="KW-0472">Membrane</keyword>
<gene>
    <name evidence="3" type="primary">LOC109463511</name>
</gene>
<organism evidence="2 3">
    <name type="scientific">Branchiostoma belcheri</name>
    <name type="common">Amphioxus</name>
    <dbReference type="NCBI Taxonomy" id="7741"/>
    <lineage>
        <taxon>Eukaryota</taxon>
        <taxon>Metazoa</taxon>
        <taxon>Chordata</taxon>
        <taxon>Cephalochordata</taxon>
        <taxon>Leptocardii</taxon>
        <taxon>Amphioxiformes</taxon>
        <taxon>Branchiostomatidae</taxon>
        <taxon>Branchiostoma</taxon>
    </lineage>
</organism>